<dbReference type="GO" id="GO:0003990">
    <property type="term" value="F:acetylcholinesterase activity"/>
    <property type="evidence" value="ECO:0007669"/>
    <property type="project" value="TreeGrafter"/>
</dbReference>
<dbReference type="SUPFAM" id="SSF53474">
    <property type="entry name" value="alpha/beta-Hydrolases"/>
    <property type="match status" value="1"/>
</dbReference>
<dbReference type="InterPro" id="IPR050654">
    <property type="entry name" value="AChE-related_enzymes"/>
</dbReference>
<evidence type="ECO:0000256" key="2">
    <source>
        <dbReference type="ARBA" id="ARBA00022487"/>
    </source>
</evidence>
<proteinExistence type="inferred from homology"/>
<feature type="domain" description="Carboxylesterase type B" evidence="4">
    <location>
        <begin position="28"/>
        <end position="73"/>
    </location>
</feature>
<dbReference type="InterPro" id="IPR002018">
    <property type="entry name" value="CarbesteraseB"/>
</dbReference>
<keyword evidence="5" id="KW-1185">Reference proteome</keyword>
<name>A0A914RGG2_PAREQ</name>
<dbReference type="Gene3D" id="3.40.50.1820">
    <property type="entry name" value="alpha/beta hydrolase"/>
    <property type="match status" value="1"/>
</dbReference>
<evidence type="ECO:0000259" key="4">
    <source>
        <dbReference type="Pfam" id="PF00135"/>
    </source>
</evidence>
<dbReference type="GO" id="GO:0019695">
    <property type="term" value="P:choline metabolic process"/>
    <property type="evidence" value="ECO:0007669"/>
    <property type="project" value="TreeGrafter"/>
</dbReference>
<dbReference type="GO" id="GO:0005615">
    <property type="term" value="C:extracellular space"/>
    <property type="evidence" value="ECO:0007669"/>
    <property type="project" value="TreeGrafter"/>
</dbReference>
<organism evidence="5 6">
    <name type="scientific">Parascaris equorum</name>
    <name type="common">Equine roundworm</name>
    <dbReference type="NCBI Taxonomy" id="6256"/>
    <lineage>
        <taxon>Eukaryota</taxon>
        <taxon>Metazoa</taxon>
        <taxon>Ecdysozoa</taxon>
        <taxon>Nematoda</taxon>
        <taxon>Chromadorea</taxon>
        <taxon>Rhabditida</taxon>
        <taxon>Spirurina</taxon>
        <taxon>Ascaridomorpha</taxon>
        <taxon>Ascaridoidea</taxon>
        <taxon>Ascarididae</taxon>
        <taxon>Parascaris</taxon>
    </lineage>
</organism>
<dbReference type="AlphaFoldDB" id="A0A914RGG2"/>
<evidence type="ECO:0000256" key="3">
    <source>
        <dbReference type="ARBA" id="ARBA00022801"/>
    </source>
</evidence>
<dbReference type="Pfam" id="PF00135">
    <property type="entry name" value="COesterase"/>
    <property type="match status" value="1"/>
</dbReference>
<sequence>MHLIPLILITGCFAVSKQPSENETVRVTVHTSRGDVRGFHVNNALLKNFYEGEADVFLGVPYAMPPIGEKRFKHFFLGMGDNLRPGFHENPRMSRITAEYCHIFNSFIDMGNFYAKPQIIGKYDKTIEANRYGAICPQYE</sequence>
<protein>
    <submittedName>
        <fullName evidence="6">Carboxylesterase type B domain-containing protein</fullName>
    </submittedName>
</protein>
<reference evidence="6" key="1">
    <citation type="submission" date="2022-11" db="UniProtKB">
        <authorList>
            <consortium name="WormBaseParasite"/>
        </authorList>
    </citation>
    <scope>IDENTIFICATION</scope>
</reference>
<dbReference type="InterPro" id="IPR029058">
    <property type="entry name" value="AB_hydrolase_fold"/>
</dbReference>
<dbReference type="GO" id="GO:0006581">
    <property type="term" value="P:acetylcholine catabolic process"/>
    <property type="evidence" value="ECO:0007669"/>
    <property type="project" value="TreeGrafter"/>
</dbReference>
<dbReference type="Proteomes" id="UP000887564">
    <property type="component" value="Unplaced"/>
</dbReference>
<dbReference type="PANTHER" id="PTHR43918">
    <property type="entry name" value="ACETYLCHOLINESTERASE"/>
    <property type="match status" value="1"/>
</dbReference>
<keyword evidence="3" id="KW-0378">Hydrolase</keyword>
<keyword evidence="2" id="KW-0719">Serine esterase</keyword>
<evidence type="ECO:0000256" key="1">
    <source>
        <dbReference type="ARBA" id="ARBA00005964"/>
    </source>
</evidence>
<accession>A0A914RGG2</accession>
<comment type="similarity">
    <text evidence="1">Belongs to the type-B carboxylesterase/lipase family.</text>
</comment>
<evidence type="ECO:0000313" key="6">
    <source>
        <dbReference type="WBParaSite" id="PEQ_0000386701-mRNA-1"/>
    </source>
</evidence>
<dbReference type="GO" id="GO:0005886">
    <property type="term" value="C:plasma membrane"/>
    <property type="evidence" value="ECO:0007669"/>
    <property type="project" value="TreeGrafter"/>
</dbReference>
<evidence type="ECO:0000313" key="5">
    <source>
        <dbReference type="Proteomes" id="UP000887564"/>
    </source>
</evidence>
<dbReference type="WBParaSite" id="PEQ_0000386701-mRNA-1">
    <property type="protein sequence ID" value="PEQ_0000386701-mRNA-1"/>
    <property type="gene ID" value="PEQ_0000386701"/>
</dbReference>
<dbReference type="PANTHER" id="PTHR43918:SF4">
    <property type="entry name" value="CARBOXYLIC ESTER HYDROLASE"/>
    <property type="match status" value="1"/>
</dbReference>